<sequence length="153" mass="17369">MAHPPRMLLENEKTLQSIPPADNLSRKQTGSSLDSKSTILADRLNTRRLPQNRRVASKDYSIHLAAFRLMQHIFSLHASPRPTILILILSAIFYSAASLVQENYSQPSSCRMVTSHDDRKPDQQHLGQDSYSSHHLHTKTCPPKSIKSMHHPR</sequence>
<accession>A0AA39Q2Y2</accession>
<dbReference type="Proteomes" id="UP001175228">
    <property type="component" value="Unassembled WGS sequence"/>
</dbReference>
<evidence type="ECO:0000313" key="3">
    <source>
        <dbReference type="Proteomes" id="UP001175228"/>
    </source>
</evidence>
<feature type="region of interest" description="Disordered" evidence="1">
    <location>
        <begin position="109"/>
        <end position="153"/>
    </location>
</feature>
<dbReference type="AlphaFoldDB" id="A0AA39Q2Y2"/>
<protein>
    <submittedName>
        <fullName evidence="2">Uncharacterized protein</fullName>
    </submittedName>
</protein>
<organism evidence="2 3">
    <name type="scientific">Armillaria luteobubalina</name>
    <dbReference type="NCBI Taxonomy" id="153913"/>
    <lineage>
        <taxon>Eukaryota</taxon>
        <taxon>Fungi</taxon>
        <taxon>Dikarya</taxon>
        <taxon>Basidiomycota</taxon>
        <taxon>Agaricomycotina</taxon>
        <taxon>Agaricomycetes</taxon>
        <taxon>Agaricomycetidae</taxon>
        <taxon>Agaricales</taxon>
        <taxon>Marasmiineae</taxon>
        <taxon>Physalacriaceae</taxon>
        <taxon>Armillaria</taxon>
    </lineage>
</organism>
<proteinExistence type="predicted"/>
<reference evidence="2" key="1">
    <citation type="submission" date="2023-06" db="EMBL/GenBank/DDBJ databases">
        <authorList>
            <consortium name="Lawrence Berkeley National Laboratory"/>
            <person name="Ahrendt S."/>
            <person name="Sahu N."/>
            <person name="Indic B."/>
            <person name="Wong-Bajracharya J."/>
            <person name="Merenyi Z."/>
            <person name="Ke H.-M."/>
            <person name="Monk M."/>
            <person name="Kocsube S."/>
            <person name="Drula E."/>
            <person name="Lipzen A."/>
            <person name="Balint B."/>
            <person name="Henrissat B."/>
            <person name="Andreopoulos B."/>
            <person name="Martin F.M."/>
            <person name="Harder C.B."/>
            <person name="Rigling D."/>
            <person name="Ford K.L."/>
            <person name="Foster G.D."/>
            <person name="Pangilinan J."/>
            <person name="Papanicolaou A."/>
            <person name="Barry K."/>
            <person name="LaButti K."/>
            <person name="Viragh M."/>
            <person name="Koriabine M."/>
            <person name="Yan M."/>
            <person name="Riley R."/>
            <person name="Champramary S."/>
            <person name="Plett K.L."/>
            <person name="Tsai I.J."/>
            <person name="Slot J."/>
            <person name="Sipos G."/>
            <person name="Plett J."/>
            <person name="Nagy L.G."/>
            <person name="Grigoriev I.V."/>
        </authorList>
    </citation>
    <scope>NUCLEOTIDE SEQUENCE</scope>
    <source>
        <strain evidence="2">HWK02</strain>
    </source>
</reference>
<evidence type="ECO:0000256" key="1">
    <source>
        <dbReference type="SAM" id="MobiDB-lite"/>
    </source>
</evidence>
<comment type="caution">
    <text evidence="2">The sequence shown here is derived from an EMBL/GenBank/DDBJ whole genome shotgun (WGS) entry which is preliminary data.</text>
</comment>
<keyword evidence="3" id="KW-1185">Reference proteome</keyword>
<feature type="compositionally biased region" description="Basic and acidic residues" evidence="1">
    <location>
        <begin position="114"/>
        <end position="123"/>
    </location>
</feature>
<gene>
    <name evidence="2" type="ORF">EDD18DRAFT_340927</name>
</gene>
<name>A0AA39Q2Y2_9AGAR</name>
<evidence type="ECO:0000313" key="2">
    <source>
        <dbReference type="EMBL" id="KAK0494406.1"/>
    </source>
</evidence>
<dbReference type="EMBL" id="JAUEPU010000020">
    <property type="protein sequence ID" value="KAK0494406.1"/>
    <property type="molecule type" value="Genomic_DNA"/>
</dbReference>